<evidence type="ECO:0000256" key="6">
    <source>
        <dbReference type="ARBA" id="ARBA00022801"/>
    </source>
</evidence>
<keyword evidence="6 10" id="KW-0378">Hydrolase</keyword>
<evidence type="ECO:0000256" key="2">
    <source>
        <dbReference type="ARBA" id="ARBA00011073"/>
    </source>
</evidence>
<evidence type="ECO:0000256" key="12">
    <source>
        <dbReference type="SAM" id="Phobius"/>
    </source>
</evidence>
<comment type="similarity">
    <text evidence="2 10 11">Belongs to the peptidase S8 family.</text>
</comment>
<feature type="transmembrane region" description="Helical" evidence="12">
    <location>
        <begin position="425"/>
        <end position="445"/>
    </location>
</feature>
<dbReference type="GO" id="GO:0005886">
    <property type="term" value="C:plasma membrane"/>
    <property type="evidence" value="ECO:0007669"/>
    <property type="project" value="UniProtKB-SubCell"/>
</dbReference>
<dbReference type="PROSITE" id="PS51892">
    <property type="entry name" value="SUBTILASE"/>
    <property type="match status" value="1"/>
</dbReference>
<evidence type="ECO:0000256" key="13">
    <source>
        <dbReference type="SAM" id="SignalP"/>
    </source>
</evidence>
<dbReference type="InterPro" id="IPR036852">
    <property type="entry name" value="Peptidase_S8/S53_dom_sf"/>
</dbReference>
<dbReference type="AlphaFoldDB" id="A0A0V9UEK7"/>
<reference evidence="16" key="1">
    <citation type="submission" date="2015-01" db="EMBL/GenBank/DDBJ databases">
        <title>Draft genome sequence of Rhodococcus pyridinivorans strain KG-16, a hydrocarbon-degrading bacterium.</title>
        <authorList>
            <person name="Aggarwal R.K."/>
            <person name="Dawar C."/>
        </authorList>
    </citation>
    <scope>NUCLEOTIDE SEQUENCE [LARGE SCALE GENOMIC DNA]</scope>
    <source>
        <strain evidence="16">KG-16</strain>
    </source>
</reference>
<keyword evidence="9 12" id="KW-0472">Membrane</keyword>
<evidence type="ECO:0000256" key="1">
    <source>
        <dbReference type="ARBA" id="ARBA00004162"/>
    </source>
</evidence>
<dbReference type="InterPro" id="IPR015500">
    <property type="entry name" value="Peptidase_S8_subtilisin-rel"/>
</dbReference>
<organism evidence="15 16">
    <name type="scientific">Rhodococcus pyridinivorans KG-16</name>
    <dbReference type="NCBI Taxonomy" id="1441730"/>
    <lineage>
        <taxon>Bacteria</taxon>
        <taxon>Bacillati</taxon>
        <taxon>Actinomycetota</taxon>
        <taxon>Actinomycetes</taxon>
        <taxon>Mycobacteriales</taxon>
        <taxon>Nocardiaceae</taxon>
        <taxon>Rhodococcus</taxon>
    </lineage>
</organism>
<dbReference type="SUPFAM" id="SSF52743">
    <property type="entry name" value="Subtilisin-like"/>
    <property type="match status" value="1"/>
</dbReference>
<dbReference type="PANTHER" id="PTHR43806">
    <property type="entry name" value="PEPTIDASE S8"/>
    <property type="match status" value="1"/>
</dbReference>
<dbReference type="PRINTS" id="PR00723">
    <property type="entry name" value="SUBTILISIN"/>
</dbReference>
<name>A0A0V9UEK7_9NOCA</name>
<dbReference type="PROSITE" id="PS00138">
    <property type="entry name" value="SUBTILASE_SER"/>
    <property type="match status" value="1"/>
</dbReference>
<evidence type="ECO:0000256" key="8">
    <source>
        <dbReference type="ARBA" id="ARBA00022989"/>
    </source>
</evidence>
<evidence type="ECO:0000256" key="4">
    <source>
        <dbReference type="ARBA" id="ARBA00022670"/>
    </source>
</evidence>
<reference evidence="15 16" key="2">
    <citation type="journal article" date="2016" name="Genome Announc.">
        <title>Draft Genome Sequence of a Versatile Hydrocarbon-Degrading Bacterium, Rhodococcus pyridinivorans Strain KG-16, Collected from Oil Fields in India.</title>
        <authorList>
            <person name="Aggarwal R.K."/>
            <person name="Dawar C."/>
            <person name="Phanindranath R."/>
            <person name="Mutnuri L."/>
            <person name="Dayal A.M."/>
        </authorList>
    </citation>
    <scope>NUCLEOTIDE SEQUENCE [LARGE SCALE GENOMIC DNA]</scope>
    <source>
        <strain evidence="15 16">KG-16</strain>
    </source>
</reference>
<dbReference type="InterPro" id="IPR023828">
    <property type="entry name" value="Peptidase_S8_Ser-AS"/>
</dbReference>
<dbReference type="Gene3D" id="3.40.50.200">
    <property type="entry name" value="Peptidase S8/S53 domain"/>
    <property type="match status" value="1"/>
</dbReference>
<dbReference type="RefSeq" id="WP_060654743.1">
    <property type="nucleotide sequence ID" value="NZ_AZXY01000018.1"/>
</dbReference>
<dbReference type="InterPro" id="IPR023834">
    <property type="entry name" value="T7SS_pept_S8A_mycosin"/>
</dbReference>
<evidence type="ECO:0000256" key="3">
    <source>
        <dbReference type="ARBA" id="ARBA00022475"/>
    </source>
</evidence>
<dbReference type="InterPro" id="IPR022398">
    <property type="entry name" value="Peptidase_S8_His-AS"/>
</dbReference>
<keyword evidence="5 12" id="KW-0812">Transmembrane</keyword>
<sequence length="455" mass="46021">MTVRLSGRFAVLVLTALVATVTPGLATAAPPVPDPAQLPAGATPASPEATEMRVLCAELPDAPDGPQIPRAQRILDFASVWPITRGAGQVVAVIDTGVHPHPRLPAPMPGGDYVSTGDGTEDCDAHGTLVAGLIAARPTPGSGFAGGAPDVGIIAIRQSSGHFSDRSRSDDDAARNASGYGDVRTLAAAVRQAVDLGATVVNISEVACRTVAEGLVDGPLGAAVQYATDVHDAVVVAAAGNTDTCREGNPRSVDPADPGADPWDSVVTLASPAWYDEYVLTVGAVEDDGTPAEYSLSGPWVDVAAPGSGLVSLNPGTDGLADLIPGPQGGRPVSGTSFAAPLVAATVALVRSRHPQLSAREVMARVESTAHSPAEGWNPRVGHGVVDPLAAVTAPLTAGRAEPVPAIPVAEPTPPPVPDHRPRTIALISAAAVIAATVLALVLTAPARRLARSRT</sequence>
<evidence type="ECO:0000256" key="7">
    <source>
        <dbReference type="ARBA" id="ARBA00022825"/>
    </source>
</evidence>
<dbReference type="PROSITE" id="PS00137">
    <property type="entry name" value="SUBTILASE_HIS"/>
    <property type="match status" value="1"/>
</dbReference>
<feature type="active site" description="Charge relay system" evidence="10">
    <location>
        <position position="126"/>
    </location>
</feature>
<dbReference type="PATRIC" id="fig|1441730.3.peg.5068"/>
<feature type="domain" description="Peptidase S8/S53" evidence="14">
    <location>
        <begin position="86"/>
        <end position="384"/>
    </location>
</feature>
<dbReference type="NCBIfam" id="TIGR03921">
    <property type="entry name" value="T7SS_mycosin"/>
    <property type="match status" value="1"/>
</dbReference>
<feature type="signal peptide" evidence="13">
    <location>
        <begin position="1"/>
        <end position="28"/>
    </location>
</feature>
<dbReference type="Proteomes" id="UP000053060">
    <property type="component" value="Unassembled WGS sequence"/>
</dbReference>
<keyword evidence="13" id="KW-0732">Signal</keyword>
<evidence type="ECO:0000256" key="11">
    <source>
        <dbReference type="RuleBase" id="RU003355"/>
    </source>
</evidence>
<dbReference type="InterPro" id="IPR023827">
    <property type="entry name" value="Peptidase_S8_Asp-AS"/>
</dbReference>
<evidence type="ECO:0000256" key="5">
    <source>
        <dbReference type="ARBA" id="ARBA00022692"/>
    </source>
</evidence>
<evidence type="ECO:0000256" key="10">
    <source>
        <dbReference type="PROSITE-ProRule" id="PRU01240"/>
    </source>
</evidence>
<proteinExistence type="inferred from homology"/>
<protein>
    <submittedName>
        <fullName evidence="15">Serine protease</fullName>
    </submittedName>
</protein>
<gene>
    <name evidence="15" type="ORF">Z045_24115</name>
</gene>
<keyword evidence="3" id="KW-1003">Cell membrane</keyword>
<feature type="active site" description="Charge relay system" evidence="10">
    <location>
        <position position="95"/>
    </location>
</feature>
<dbReference type="Pfam" id="PF00082">
    <property type="entry name" value="Peptidase_S8"/>
    <property type="match status" value="1"/>
</dbReference>
<dbReference type="PROSITE" id="PS00136">
    <property type="entry name" value="SUBTILASE_ASP"/>
    <property type="match status" value="1"/>
</dbReference>
<dbReference type="InterPro" id="IPR050131">
    <property type="entry name" value="Peptidase_S8_subtilisin-like"/>
</dbReference>
<dbReference type="EMBL" id="AZXY01000018">
    <property type="protein sequence ID" value="KSZ56295.1"/>
    <property type="molecule type" value="Genomic_DNA"/>
</dbReference>
<evidence type="ECO:0000313" key="15">
    <source>
        <dbReference type="EMBL" id="KSZ56295.1"/>
    </source>
</evidence>
<keyword evidence="7 10" id="KW-0720">Serine protease</keyword>
<keyword evidence="4 10" id="KW-0645">Protease</keyword>
<keyword evidence="8 12" id="KW-1133">Transmembrane helix</keyword>
<dbReference type="GO" id="GO:0004252">
    <property type="term" value="F:serine-type endopeptidase activity"/>
    <property type="evidence" value="ECO:0007669"/>
    <property type="project" value="UniProtKB-UniRule"/>
</dbReference>
<feature type="chain" id="PRO_5006898374" evidence="13">
    <location>
        <begin position="29"/>
        <end position="455"/>
    </location>
</feature>
<evidence type="ECO:0000313" key="16">
    <source>
        <dbReference type="Proteomes" id="UP000053060"/>
    </source>
</evidence>
<comment type="subcellular location">
    <subcellularLocation>
        <location evidence="1">Cell membrane</location>
        <topology evidence="1">Single-pass membrane protein</topology>
    </subcellularLocation>
</comment>
<dbReference type="InterPro" id="IPR000209">
    <property type="entry name" value="Peptidase_S8/S53_dom"/>
</dbReference>
<dbReference type="PANTHER" id="PTHR43806:SF11">
    <property type="entry name" value="CEREVISIN-RELATED"/>
    <property type="match status" value="1"/>
</dbReference>
<accession>A0A0V9UEK7</accession>
<feature type="active site" description="Charge relay system" evidence="10">
    <location>
        <position position="337"/>
    </location>
</feature>
<evidence type="ECO:0000259" key="14">
    <source>
        <dbReference type="Pfam" id="PF00082"/>
    </source>
</evidence>
<comment type="caution">
    <text evidence="15">The sequence shown here is derived from an EMBL/GenBank/DDBJ whole genome shotgun (WGS) entry which is preliminary data.</text>
</comment>
<dbReference type="GO" id="GO:0006508">
    <property type="term" value="P:proteolysis"/>
    <property type="evidence" value="ECO:0007669"/>
    <property type="project" value="UniProtKB-KW"/>
</dbReference>
<evidence type="ECO:0000256" key="9">
    <source>
        <dbReference type="ARBA" id="ARBA00023136"/>
    </source>
</evidence>